<keyword evidence="2" id="KW-1185">Reference proteome</keyword>
<evidence type="ECO:0000313" key="1">
    <source>
        <dbReference type="EMBL" id="KAL3273799.1"/>
    </source>
</evidence>
<dbReference type="EMBL" id="JABFTP020000062">
    <property type="protein sequence ID" value="KAL3273799.1"/>
    <property type="molecule type" value="Genomic_DNA"/>
</dbReference>
<comment type="caution">
    <text evidence="1">The sequence shown here is derived from an EMBL/GenBank/DDBJ whole genome shotgun (WGS) entry which is preliminary data.</text>
</comment>
<dbReference type="Proteomes" id="UP001516400">
    <property type="component" value="Unassembled WGS sequence"/>
</dbReference>
<gene>
    <name evidence="1" type="ORF">HHI36_015227</name>
</gene>
<name>A0ABD2N680_9CUCU</name>
<protein>
    <submittedName>
        <fullName evidence="1">Uncharacterized protein</fullName>
    </submittedName>
</protein>
<evidence type="ECO:0000313" key="2">
    <source>
        <dbReference type="Proteomes" id="UP001516400"/>
    </source>
</evidence>
<reference evidence="1 2" key="1">
    <citation type="journal article" date="2021" name="BMC Biol.">
        <title>Horizontally acquired antibacterial genes associated with adaptive radiation of ladybird beetles.</title>
        <authorList>
            <person name="Li H.S."/>
            <person name="Tang X.F."/>
            <person name="Huang Y.H."/>
            <person name="Xu Z.Y."/>
            <person name="Chen M.L."/>
            <person name="Du X.Y."/>
            <person name="Qiu B.Y."/>
            <person name="Chen P.T."/>
            <person name="Zhang W."/>
            <person name="Slipinski A."/>
            <person name="Escalona H.E."/>
            <person name="Waterhouse R.M."/>
            <person name="Zwick A."/>
            <person name="Pang H."/>
        </authorList>
    </citation>
    <scope>NUCLEOTIDE SEQUENCE [LARGE SCALE GENOMIC DNA]</scope>
    <source>
        <strain evidence="1">SYSU2018</strain>
    </source>
</reference>
<organism evidence="1 2">
    <name type="scientific">Cryptolaemus montrouzieri</name>
    <dbReference type="NCBI Taxonomy" id="559131"/>
    <lineage>
        <taxon>Eukaryota</taxon>
        <taxon>Metazoa</taxon>
        <taxon>Ecdysozoa</taxon>
        <taxon>Arthropoda</taxon>
        <taxon>Hexapoda</taxon>
        <taxon>Insecta</taxon>
        <taxon>Pterygota</taxon>
        <taxon>Neoptera</taxon>
        <taxon>Endopterygota</taxon>
        <taxon>Coleoptera</taxon>
        <taxon>Polyphaga</taxon>
        <taxon>Cucujiformia</taxon>
        <taxon>Coccinelloidea</taxon>
        <taxon>Coccinellidae</taxon>
        <taxon>Scymninae</taxon>
        <taxon>Scymnini</taxon>
        <taxon>Cryptolaemus</taxon>
    </lineage>
</organism>
<accession>A0ABD2N680</accession>
<sequence length="112" mass="12597">MSIEAVLVIPSSNLLNCQKCRRVVFEETSGSTSVLPSFKQRIDEERSTGRLHDSLPAQSQSVVLPPSVGEKDDQDILGEKDFEQLTPRFSFDGYTAYKDNQMGISKYYNIDC</sequence>
<proteinExistence type="predicted"/>
<dbReference type="AlphaFoldDB" id="A0ABD2N680"/>